<evidence type="ECO:0000256" key="7">
    <source>
        <dbReference type="PIRSR" id="PIRSR000350-4"/>
    </source>
</evidence>
<dbReference type="InterPro" id="IPR004099">
    <property type="entry name" value="Pyr_nucl-diS_OxRdtase_dimer"/>
</dbReference>
<dbReference type="RefSeq" id="WP_106931924.1">
    <property type="nucleotide sequence ID" value="NZ_PYFT01000001.1"/>
</dbReference>
<dbReference type="PANTHER" id="PTHR43014">
    <property type="entry name" value="MERCURIC REDUCTASE"/>
    <property type="match status" value="1"/>
</dbReference>
<dbReference type="InterPro" id="IPR023753">
    <property type="entry name" value="FAD/NAD-binding_dom"/>
</dbReference>
<reference evidence="10 11" key="1">
    <citation type="submission" date="2018-03" db="EMBL/GenBank/DDBJ databases">
        <title>Adhaeribacter sp. HMF7605 Genome sequencing and assembly.</title>
        <authorList>
            <person name="Kang H."/>
            <person name="Kang J."/>
            <person name="Cha I."/>
            <person name="Kim H."/>
            <person name="Joh K."/>
        </authorList>
    </citation>
    <scope>NUCLEOTIDE SEQUENCE [LARGE SCALE GENOMIC DNA]</scope>
    <source>
        <strain evidence="10 11">HMF7605</strain>
    </source>
</reference>
<feature type="binding site" evidence="6">
    <location>
        <position position="270"/>
    </location>
    <ligand>
        <name>NAD(+)</name>
        <dbReference type="ChEBI" id="CHEBI:57540"/>
    </ligand>
</feature>
<evidence type="ECO:0000313" key="10">
    <source>
        <dbReference type="EMBL" id="PSR55743.1"/>
    </source>
</evidence>
<feature type="disulfide bond" description="Redox-active" evidence="7">
    <location>
        <begin position="41"/>
        <end position="46"/>
    </location>
</feature>
<dbReference type="PRINTS" id="PR00368">
    <property type="entry name" value="FADPNR"/>
</dbReference>
<proteinExistence type="inferred from homology"/>
<feature type="binding site" evidence="6">
    <location>
        <position position="50"/>
    </location>
    <ligand>
        <name>FAD</name>
        <dbReference type="ChEBI" id="CHEBI:57692"/>
    </ligand>
</feature>
<evidence type="ECO:0000256" key="6">
    <source>
        <dbReference type="PIRSR" id="PIRSR000350-3"/>
    </source>
</evidence>
<evidence type="ECO:0000259" key="8">
    <source>
        <dbReference type="Pfam" id="PF02852"/>
    </source>
</evidence>
<evidence type="ECO:0000256" key="3">
    <source>
        <dbReference type="ARBA" id="ARBA00022827"/>
    </source>
</evidence>
<keyword evidence="6" id="KW-0547">Nucleotide-binding</keyword>
<dbReference type="InterPro" id="IPR036188">
    <property type="entry name" value="FAD/NAD-bd_sf"/>
</dbReference>
<feature type="binding site" evidence="6">
    <location>
        <position position="311"/>
    </location>
    <ligand>
        <name>FAD</name>
        <dbReference type="ChEBI" id="CHEBI:57692"/>
    </ligand>
</feature>
<feature type="domain" description="FAD/NAD(P)-binding" evidence="9">
    <location>
        <begin position="4"/>
        <end position="322"/>
    </location>
</feature>
<evidence type="ECO:0000256" key="5">
    <source>
        <dbReference type="PIRSR" id="PIRSR000350-2"/>
    </source>
</evidence>
<dbReference type="Pfam" id="PF02852">
    <property type="entry name" value="Pyr_redox_dim"/>
    <property type="match status" value="1"/>
</dbReference>
<keyword evidence="4" id="KW-0560">Oxidoreductase</keyword>
<dbReference type="FunFam" id="3.30.390.30:FF:000001">
    <property type="entry name" value="Dihydrolipoyl dehydrogenase"/>
    <property type="match status" value="1"/>
</dbReference>
<evidence type="ECO:0000313" key="11">
    <source>
        <dbReference type="Proteomes" id="UP000240357"/>
    </source>
</evidence>
<feature type="active site" description="Proton acceptor" evidence="5">
    <location>
        <position position="444"/>
    </location>
</feature>
<evidence type="ECO:0000256" key="4">
    <source>
        <dbReference type="ARBA" id="ARBA00023002"/>
    </source>
</evidence>
<organism evidence="10 11">
    <name type="scientific">Adhaeribacter arboris</name>
    <dbReference type="NCBI Taxonomy" id="2072846"/>
    <lineage>
        <taxon>Bacteria</taxon>
        <taxon>Pseudomonadati</taxon>
        <taxon>Bacteroidota</taxon>
        <taxon>Cytophagia</taxon>
        <taxon>Cytophagales</taxon>
        <taxon>Hymenobacteraceae</taxon>
        <taxon>Adhaeribacter</taxon>
    </lineage>
</organism>
<accession>A0A2T2YJP8</accession>
<evidence type="ECO:0000259" key="9">
    <source>
        <dbReference type="Pfam" id="PF07992"/>
    </source>
</evidence>
<dbReference type="Gene3D" id="3.50.50.60">
    <property type="entry name" value="FAD/NAD(P)-binding domain"/>
    <property type="match status" value="2"/>
</dbReference>
<dbReference type="GO" id="GO:0003955">
    <property type="term" value="F:NAD(P)H dehydrogenase (quinone) activity"/>
    <property type="evidence" value="ECO:0007669"/>
    <property type="project" value="TreeGrafter"/>
</dbReference>
<comment type="similarity">
    <text evidence="1">Belongs to the class-I pyridine nucleotide-disulfide oxidoreductase family.</text>
</comment>
<dbReference type="AlphaFoldDB" id="A0A2T2YJP8"/>
<dbReference type="GO" id="GO:0050660">
    <property type="term" value="F:flavin adenine dinucleotide binding"/>
    <property type="evidence" value="ECO:0007669"/>
    <property type="project" value="TreeGrafter"/>
</dbReference>
<feature type="domain" description="Pyridine nucleotide-disulphide oxidoreductase dimerisation" evidence="8">
    <location>
        <begin position="346"/>
        <end position="453"/>
    </location>
</feature>
<dbReference type="EMBL" id="PYFT01000001">
    <property type="protein sequence ID" value="PSR55743.1"/>
    <property type="molecule type" value="Genomic_DNA"/>
</dbReference>
<dbReference type="OrthoDB" id="9800167at2"/>
<dbReference type="SUPFAM" id="SSF55424">
    <property type="entry name" value="FAD/NAD-linked reductases, dimerisation (C-terminal) domain"/>
    <property type="match status" value="1"/>
</dbReference>
<sequence>MEHYDAVIIGSGQGGTPLAKKLAQAGWKTALIEKELVGGTCVNNGCTPTKTMIASAKAAYTVAWAAKWGVEVPDFRVNLAAILHRKTQVVDQFRNGSQLGLENTANLTLIFGEAFFTGKKQIQITLTKGGSKVITANKIFIDAGTRPRVPDIPGLAEAGYFTSATLLDFNQIPEHLVILGGNYIGLEFGQMYRRFGSKVTILEHNKLFLKREDEDVAAEVQKFLRDEDIQIFTQASATRVTKTQNGLLITLETSGQESTMACSHILVAAGRIPNTNKLNVEAAGVKTDKQGYIVVNEKLETTAADIYALGDITGGPKFTHISYNDYVILYRNLLEQKHETTANRLVPYCLFTDPQVGRVGLTEKEARQQGQNIKVAKLPMTSVARAIETGDTRGLLKAIVDAESGQILGVAVVGQEGGEIMSVLQMAMVGKIDYKKMKEMVFAHPLYAESLNNLFLALDKTE</sequence>
<dbReference type="PANTHER" id="PTHR43014:SF2">
    <property type="entry name" value="MERCURIC REDUCTASE"/>
    <property type="match status" value="1"/>
</dbReference>
<dbReference type="PRINTS" id="PR00411">
    <property type="entry name" value="PNDRDTASEI"/>
</dbReference>
<keyword evidence="6" id="KW-0520">NAD</keyword>
<keyword evidence="3 6" id="KW-0274">FAD</keyword>
<comment type="cofactor">
    <cofactor evidence="6">
        <name>FAD</name>
        <dbReference type="ChEBI" id="CHEBI:57692"/>
    </cofactor>
    <text evidence="6">Binds 1 FAD per subunit.</text>
</comment>
<name>A0A2T2YJP8_9BACT</name>
<dbReference type="Pfam" id="PF07992">
    <property type="entry name" value="Pyr_redox_2"/>
    <property type="match status" value="1"/>
</dbReference>
<feature type="binding site" evidence="6">
    <location>
        <begin position="180"/>
        <end position="187"/>
    </location>
    <ligand>
        <name>NAD(+)</name>
        <dbReference type="ChEBI" id="CHEBI:57540"/>
    </ligand>
</feature>
<keyword evidence="2" id="KW-0285">Flavoprotein</keyword>
<comment type="caution">
    <text evidence="10">The sequence shown here is derived from an EMBL/GenBank/DDBJ whole genome shotgun (WGS) entry which is preliminary data.</text>
</comment>
<feature type="binding site" evidence="6">
    <location>
        <position position="203"/>
    </location>
    <ligand>
        <name>NAD(+)</name>
        <dbReference type="ChEBI" id="CHEBI:57540"/>
    </ligand>
</feature>
<evidence type="ECO:0000256" key="2">
    <source>
        <dbReference type="ARBA" id="ARBA00022630"/>
    </source>
</evidence>
<evidence type="ECO:0000256" key="1">
    <source>
        <dbReference type="ARBA" id="ARBA00007532"/>
    </source>
</evidence>
<dbReference type="InterPro" id="IPR001100">
    <property type="entry name" value="Pyr_nuc-diS_OxRdtase"/>
</dbReference>
<protein>
    <submittedName>
        <fullName evidence="10">FAD-containing oxidoreductase</fullName>
    </submittedName>
</protein>
<dbReference type="PIRSF" id="PIRSF000350">
    <property type="entry name" value="Mercury_reductase_MerA"/>
    <property type="match status" value="1"/>
</dbReference>
<dbReference type="SUPFAM" id="SSF51905">
    <property type="entry name" value="FAD/NAD(P)-binding domain"/>
    <property type="match status" value="1"/>
</dbReference>
<dbReference type="InterPro" id="IPR016156">
    <property type="entry name" value="FAD/NAD-linked_Rdtase_dimer_sf"/>
</dbReference>
<keyword evidence="11" id="KW-1185">Reference proteome</keyword>
<dbReference type="Gene3D" id="3.30.390.30">
    <property type="match status" value="1"/>
</dbReference>
<gene>
    <name evidence="10" type="ORF">AHMF7605_20665</name>
</gene>
<dbReference type="Proteomes" id="UP000240357">
    <property type="component" value="Unassembled WGS sequence"/>
</dbReference>